<dbReference type="EMBL" id="GDJX01019031">
    <property type="protein sequence ID" value="JAT48905.1"/>
    <property type="molecule type" value="Transcribed_RNA"/>
</dbReference>
<dbReference type="GO" id="GO:0005737">
    <property type="term" value="C:cytoplasm"/>
    <property type="evidence" value="ECO:0007669"/>
    <property type="project" value="TreeGrafter"/>
</dbReference>
<evidence type="ECO:0000256" key="2">
    <source>
        <dbReference type="ARBA" id="ARBA00022679"/>
    </source>
</evidence>
<dbReference type="GO" id="GO:0032958">
    <property type="term" value="P:inositol phosphate biosynthetic process"/>
    <property type="evidence" value="ECO:0007669"/>
    <property type="project" value="InterPro"/>
</dbReference>
<dbReference type="EC" id="2.7.1.151" evidence="8"/>
<comment type="similarity">
    <text evidence="1 8">Belongs to the inositol phosphokinase (IPK) family.</text>
</comment>
<keyword evidence="3 8" id="KW-0547">Nucleotide-binding</keyword>
<evidence type="ECO:0000313" key="10">
    <source>
        <dbReference type="EMBL" id="JAT45250.1"/>
    </source>
</evidence>
<gene>
    <name evidence="10" type="primary">IPK2b_5</name>
    <name evidence="11" type="synonym">IPK2b_0</name>
    <name evidence="12" type="synonym">IPK2b_2</name>
    <name evidence="10" type="ORF">g.108909</name>
    <name evidence="12" type="ORF">g.108917</name>
    <name evidence="11" type="ORF">g.108931</name>
</gene>
<evidence type="ECO:0000256" key="4">
    <source>
        <dbReference type="ARBA" id="ARBA00022777"/>
    </source>
</evidence>
<dbReference type="EC" id="2.7.1.140" evidence="8"/>
<dbReference type="PANTHER" id="PTHR12400:SF51">
    <property type="entry name" value="INOSITOL POLYPHOSPHATE MULTIKINASE"/>
    <property type="match status" value="1"/>
</dbReference>
<evidence type="ECO:0000256" key="9">
    <source>
        <dbReference type="SAM" id="MobiDB-lite"/>
    </source>
</evidence>
<dbReference type="Gene3D" id="3.30.470.160">
    <property type="entry name" value="Inositol polyphosphate kinase"/>
    <property type="match status" value="1"/>
</dbReference>
<dbReference type="EMBL" id="GDJX01019915">
    <property type="protein sequence ID" value="JAT48021.1"/>
    <property type="molecule type" value="Transcribed_RNA"/>
</dbReference>
<keyword evidence="4 8" id="KW-0418">Kinase</keyword>
<evidence type="ECO:0000313" key="12">
    <source>
        <dbReference type="EMBL" id="JAT48905.1"/>
    </source>
</evidence>
<dbReference type="GO" id="GO:0005524">
    <property type="term" value="F:ATP binding"/>
    <property type="evidence" value="ECO:0007669"/>
    <property type="project" value="UniProtKB-KW"/>
</dbReference>
<keyword evidence="5 8" id="KW-0067">ATP-binding</keyword>
<dbReference type="AlphaFoldDB" id="A0A1D1XSB5"/>
<sequence>MLKAPDHQVAGHQAREGQLGPLVDDSGRFYKPLQSDGRGSKELFFYRSFSSDPRVPKHILRYFPAFHGTQIVEASDGSGLHEHLVLEDVISDVKHPSLADIKIGSRTWYPHASDDYIAKCVKKDRECTSLLLGFRISGLQIYEGKDSGFWKPSKKHVQSFTADDVRLVLRKFVSSNPSSNSEPDCAFASAVYGGSDGILAQLLELKAWFEDQTIFHFYSSSVLVAYENDTTELGRLLAKVKLVDFAHVFEGDGIIDHNFLGGLCSFIKFISEILGSSACLCQPIAGVKEKSICLENGGWE</sequence>
<feature type="region of interest" description="Disordered" evidence="9">
    <location>
        <begin position="1"/>
        <end position="25"/>
    </location>
</feature>
<evidence type="ECO:0000256" key="7">
    <source>
        <dbReference type="ARBA" id="ARBA00036525"/>
    </source>
</evidence>
<dbReference type="Pfam" id="PF03770">
    <property type="entry name" value="IPK"/>
    <property type="match status" value="1"/>
</dbReference>
<dbReference type="InterPro" id="IPR005522">
    <property type="entry name" value="IPK"/>
</dbReference>
<accession>A0A1D1XSB5</accession>
<evidence type="ECO:0000256" key="3">
    <source>
        <dbReference type="ARBA" id="ARBA00022741"/>
    </source>
</evidence>
<dbReference type="GO" id="GO:0008440">
    <property type="term" value="F:inositol-1,4,5-trisphosphate 3-kinase activity"/>
    <property type="evidence" value="ECO:0007669"/>
    <property type="project" value="TreeGrafter"/>
</dbReference>
<dbReference type="PANTHER" id="PTHR12400">
    <property type="entry name" value="INOSITOL POLYPHOSPHATE KINASE"/>
    <property type="match status" value="1"/>
</dbReference>
<dbReference type="EMBL" id="GDJX01022686">
    <property type="protein sequence ID" value="JAT45250.1"/>
    <property type="molecule type" value="Transcribed_RNA"/>
</dbReference>
<dbReference type="GO" id="GO:0051765">
    <property type="term" value="F:inositol tetrakisphosphate kinase activity"/>
    <property type="evidence" value="ECO:0007669"/>
    <property type="project" value="TreeGrafter"/>
</dbReference>
<reference evidence="10" key="1">
    <citation type="submission" date="2015-07" db="EMBL/GenBank/DDBJ databases">
        <title>Transcriptome Assembly of Anthurium amnicola.</title>
        <authorList>
            <person name="Suzuki J."/>
        </authorList>
    </citation>
    <scope>NUCLEOTIDE SEQUENCE</scope>
</reference>
<dbReference type="InterPro" id="IPR038286">
    <property type="entry name" value="IPK_sf"/>
</dbReference>
<evidence type="ECO:0000256" key="8">
    <source>
        <dbReference type="RuleBase" id="RU363090"/>
    </source>
</evidence>
<evidence type="ECO:0000313" key="11">
    <source>
        <dbReference type="EMBL" id="JAT48021.1"/>
    </source>
</evidence>
<keyword evidence="2 8" id="KW-0808">Transferase</keyword>
<evidence type="ECO:0000256" key="6">
    <source>
        <dbReference type="ARBA" id="ARBA00036164"/>
    </source>
</evidence>
<dbReference type="GO" id="GO:0005634">
    <property type="term" value="C:nucleus"/>
    <property type="evidence" value="ECO:0007669"/>
    <property type="project" value="TreeGrafter"/>
</dbReference>
<comment type="catalytic activity">
    <reaction evidence="7 8">
        <text>1D-myo-inositol 1,3,4,6-tetrakisphosphate + ATP = 1D-myo-inositol 1,3,4,5,6-pentakisphosphate + ADP + H(+)</text>
        <dbReference type="Rhea" id="RHEA:12717"/>
        <dbReference type="ChEBI" id="CHEBI:15378"/>
        <dbReference type="ChEBI" id="CHEBI:30616"/>
        <dbReference type="ChEBI" id="CHEBI:57660"/>
        <dbReference type="ChEBI" id="CHEBI:57733"/>
        <dbReference type="ChEBI" id="CHEBI:456216"/>
        <dbReference type="EC" id="2.7.1.140"/>
    </reaction>
</comment>
<name>A0A1D1XSB5_9ARAE</name>
<organism evidence="10">
    <name type="scientific">Anthurium amnicola</name>
    <dbReference type="NCBI Taxonomy" id="1678845"/>
    <lineage>
        <taxon>Eukaryota</taxon>
        <taxon>Viridiplantae</taxon>
        <taxon>Streptophyta</taxon>
        <taxon>Embryophyta</taxon>
        <taxon>Tracheophyta</taxon>
        <taxon>Spermatophyta</taxon>
        <taxon>Magnoliopsida</taxon>
        <taxon>Liliopsida</taxon>
        <taxon>Araceae</taxon>
        <taxon>Pothoideae</taxon>
        <taxon>Potheae</taxon>
        <taxon>Anthurium</taxon>
    </lineage>
</organism>
<comment type="catalytic activity">
    <reaction evidence="6 8">
        <text>1D-myo-inositol 1,4,5-trisphosphate + 2 ATP = 1D-myo-inositol 1,3,4,5,6-pentakisphosphate + 2 ADP + 2 H(+)</text>
        <dbReference type="Rhea" id="RHEA:32359"/>
        <dbReference type="ChEBI" id="CHEBI:15378"/>
        <dbReference type="ChEBI" id="CHEBI:30616"/>
        <dbReference type="ChEBI" id="CHEBI:57733"/>
        <dbReference type="ChEBI" id="CHEBI:203600"/>
        <dbReference type="ChEBI" id="CHEBI:456216"/>
        <dbReference type="EC" id="2.7.1.151"/>
    </reaction>
</comment>
<evidence type="ECO:0000256" key="1">
    <source>
        <dbReference type="ARBA" id="ARBA00007374"/>
    </source>
</evidence>
<evidence type="ECO:0000256" key="5">
    <source>
        <dbReference type="ARBA" id="ARBA00022840"/>
    </source>
</evidence>
<proteinExistence type="inferred from homology"/>
<dbReference type="SUPFAM" id="SSF56104">
    <property type="entry name" value="SAICAR synthase-like"/>
    <property type="match status" value="1"/>
</dbReference>
<comment type="function">
    <text evidence="8">Inositol phosphate kinase with a broad substrate specificity.</text>
</comment>
<protein>
    <recommendedName>
        <fullName evidence="8">Inositol polyphosphate multikinase</fullName>
        <ecNumber evidence="8">2.7.1.140</ecNumber>
        <ecNumber evidence="8">2.7.1.151</ecNumber>
    </recommendedName>
</protein>